<accession>A0A1I4Z158</accession>
<reference evidence="6" key="1">
    <citation type="submission" date="2016-10" db="EMBL/GenBank/DDBJ databases">
        <authorList>
            <person name="Varghese N."/>
            <person name="Submissions S."/>
        </authorList>
    </citation>
    <scope>NUCLEOTIDE SEQUENCE [LARGE SCALE GENOMIC DNA]</scope>
    <source>
        <strain evidence="6">DSM 6150</strain>
    </source>
</reference>
<dbReference type="InterPro" id="IPR031763">
    <property type="entry name" value="NafY_N"/>
</dbReference>
<dbReference type="Gene3D" id="3.30.420.130">
    <property type="entry name" value="Dinitrogenase iron-molybdenum cofactor biosynthesis domain"/>
    <property type="match status" value="1"/>
</dbReference>
<evidence type="ECO:0000313" key="6">
    <source>
        <dbReference type="Proteomes" id="UP000242869"/>
    </source>
</evidence>
<dbReference type="Pfam" id="PF02579">
    <property type="entry name" value="Nitro_FeMo-Co"/>
    <property type="match status" value="1"/>
</dbReference>
<dbReference type="Pfam" id="PF16844">
    <property type="entry name" value="DIMCO_N"/>
    <property type="match status" value="1"/>
</dbReference>
<dbReference type="InterPro" id="IPR003731">
    <property type="entry name" value="Di-Nase_FeMo-co_biosynth"/>
</dbReference>
<sequence length="237" mass="25463">MTQQVAQGHVKEVAERIGLAARSLPGCEIGKLVEGLVGKLGGPLTTEKLGSLTLKDLDQLFSASRDAPQREEMRQALHYLWGEGIGAAPPPTPLPYAEGDMPQSVRLAVASNTTENLDGHFGSCKRFLVYQVSCQEARLIEIRDPAPCVEADDPNTARAQMLADCQLLYVQSIGGPAAAKVIRAGIHPVKFPQGGPAQTSIERLQQTLQSPPPWLARVMGVTARSLSRYATEEDEAA</sequence>
<dbReference type="STRING" id="83765.SAMN05660284_01481"/>
<evidence type="ECO:0000256" key="2">
    <source>
        <dbReference type="ARBA" id="ARBA00023231"/>
    </source>
</evidence>
<protein>
    <submittedName>
        <fullName evidence="5">Nitrogen fixation protein NifX</fullName>
    </submittedName>
</protein>
<evidence type="ECO:0000259" key="3">
    <source>
        <dbReference type="Pfam" id="PF02579"/>
    </source>
</evidence>
<organism evidence="5 6">
    <name type="scientific">Formivibrio citricus</name>
    <dbReference type="NCBI Taxonomy" id="83765"/>
    <lineage>
        <taxon>Bacteria</taxon>
        <taxon>Pseudomonadati</taxon>
        <taxon>Pseudomonadota</taxon>
        <taxon>Betaproteobacteria</taxon>
        <taxon>Neisseriales</taxon>
        <taxon>Chitinibacteraceae</taxon>
        <taxon>Formivibrio</taxon>
    </lineage>
</organism>
<name>A0A1I4Z158_9NEIS</name>
<proteinExistence type="inferred from homology"/>
<dbReference type="AlphaFoldDB" id="A0A1I4Z158"/>
<evidence type="ECO:0000256" key="1">
    <source>
        <dbReference type="ARBA" id="ARBA00010285"/>
    </source>
</evidence>
<dbReference type="RefSeq" id="WP_091193694.1">
    <property type="nucleotide sequence ID" value="NZ_FOVE01000009.1"/>
</dbReference>
<dbReference type="CDD" id="cd00853">
    <property type="entry name" value="NifX"/>
    <property type="match status" value="1"/>
</dbReference>
<dbReference type="SUPFAM" id="SSF53146">
    <property type="entry name" value="Nitrogenase accessory factor-like"/>
    <property type="match status" value="1"/>
</dbReference>
<dbReference type="InterPro" id="IPR051840">
    <property type="entry name" value="NifX/NifY_domain"/>
</dbReference>
<keyword evidence="6" id="KW-1185">Reference proteome</keyword>
<dbReference type="EMBL" id="FOVE01000009">
    <property type="protein sequence ID" value="SFN43783.1"/>
    <property type="molecule type" value="Genomic_DNA"/>
</dbReference>
<evidence type="ECO:0000259" key="4">
    <source>
        <dbReference type="Pfam" id="PF16844"/>
    </source>
</evidence>
<dbReference type="InterPro" id="IPR036105">
    <property type="entry name" value="DiNase_FeMo-co_biosyn_sf"/>
</dbReference>
<dbReference type="OrthoDB" id="9797941at2"/>
<evidence type="ECO:0000313" key="5">
    <source>
        <dbReference type="EMBL" id="SFN43783.1"/>
    </source>
</evidence>
<dbReference type="InterPro" id="IPR034169">
    <property type="entry name" value="NifX-like"/>
</dbReference>
<dbReference type="InterPro" id="IPR038127">
    <property type="entry name" value="NafY_N_sf"/>
</dbReference>
<keyword evidence="2" id="KW-0535">Nitrogen fixation</keyword>
<dbReference type="Proteomes" id="UP000242869">
    <property type="component" value="Unassembled WGS sequence"/>
</dbReference>
<gene>
    <name evidence="5" type="ORF">SAMN05660284_01481</name>
</gene>
<dbReference type="PANTHER" id="PTHR33937">
    <property type="entry name" value="IRON-MOLYBDENUM PROTEIN-RELATED-RELATED"/>
    <property type="match status" value="1"/>
</dbReference>
<dbReference type="Gene3D" id="1.10.150.590">
    <property type="entry name" value="Dinitrogenase iron-molybdenum cofactor, N-terminal"/>
    <property type="match status" value="1"/>
</dbReference>
<feature type="domain" description="Dinitrogenase iron-molybdenum cofactor N-terminal" evidence="4">
    <location>
        <begin position="11"/>
        <end position="91"/>
    </location>
</feature>
<feature type="domain" description="Dinitrogenase iron-molybdenum cofactor biosynthesis" evidence="3">
    <location>
        <begin position="115"/>
        <end position="206"/>
    </location>
</feature>
<dbReference type="PANTHER" id="PTHR33937:SF1">
    <property type="entry name" value="IRON-MOLIBDENUM COFACTOR PROCESSING PROTEIN"/>
    <property type="match status" value="1"/>
</dbReference>
<comment type="similarity">
    <text evidence="1">Belongs to the NifX/NifY family.</text>
</comment>